<dbReference type="GO" id="GO:0006567">
    <property type="term" value="P:L-threonine catabolic process"/>
    <property type="evidence" value="ECO:0007669"/>
    <property type="project" value="TreeGrafter"/>
</dbReference>
<organism evidence="14 15">
    <name type="scientific">Staphylococcus warneri</name>
    <dbReference type="NCBI Taxonomy" id="1292"/>
    <lineage>
        <taxon>Bacteria</taxon>
        <taxon>Bacillati</taxon>
        <taxon>Bacillota</taxon>
        <taxon>Bacilli</taxon>
        <taxon>Bacillales</taxon>
        <taxon>Staphylococcaceae</taxon>
        <taxon>Staphylococcus</taxon>
    </lineage>
</organism>
<comment type="similarity">
    <text evidence="4 12">Belongs to the serine/threonine dehydratase family.</text>
</comment>
<evidence type="ECO:0000256" key="3">
    <source>
        <dbReference type="ARBA" id="ARBA00004810"/>
    </source>
</evidence>
<proteinExistence type="inferred from homology"/>
<feature type="domain" description="ACT-like" evidence="13">
    <location>
        <begin position="339"/>
        <end position="413"/>
    </location>
</feature>
<sequence>MTVKTTVSTKDIDEAYLRLKNIVKETPLQLDHYLSQKYDCKVYLKREDLQWVRSFKLRGAYNAISVLSDDIQSKGITCASAGNHAQGVAYTAKKLNLKAVIFMPVTTPLQKINQVQFFGNGNVEIKLTGDTFDHCLAEALEYTKQNNMTFIDPFNNVYTIAGQGTLAKEMITQSREENINFDYLFAAIGGGGLISGISTYFHDYSPQTKIIGVEPAGASSMYESVVVNNKIVTLENIDKFVDGASVARVGDITFAIAKSYVHDYVQVDEGAVCSTILDMYSKQAIIAEPAGALSVAALEDYRESIKGKTVVCIVSGGNNDINRMKEIEERSLLYEEMKHYFILNFPQRPGALREFVNDVLGPQDDITKFEYLKKSSQNTGTVIIGIQLKDHTDLQQLKENVNQFDSSNIYINENKMLYSLLI</sequence>
<dbReference type="STRING" id="1194526.A284_04135"/>
<dbReference type="InterPro" id="IPR045865">
    <property type="entry name" value="ACT-like_dom_sf"/>
</dbReference>
<dbReference type="CDD" id="cd01562">
    <property type="entry name" value="Thr-dehyd"/>
    <property type="match status" value="1"/>
</dbReference>
<evidence type="ECO:0000256" key="2">
    <source>
        <dbReference type="ARBA" id="ARBA00001933"/>
    </source>
</evidence>
<accession>A0A2T4PYR3</accession>
<keyword evidence="10 12" id="KW-0100">Branched-chain amino acid biosynthesis</keyword>
<dbReference type="SUPFAM" id="SSF53686">
    <property type="entry name" value="Tryptophan synthase beta subunit-like PLP-dependent enzymes"/>
    <property type="match status" value="1"/>
</dbReference>
<keyword evidence="9 12" id="KW-0456">Lyase</keyword>
<dbReference type="RefSeq" id="WP_107532909.1">
    <property type="nucleotide sequence ID" value="NZ_PZEV01000035.1"/>
</dbReference>
<dbReference type="PANTHER" id="PTHR48078">
    <property type="entry name" value="THREONINE DEHYDRATASE, MITOCHONDRIAL-RELATED"/>
    <property type="match status" value="1"/>
</dbReference>
<evidence type="ECO:0000256" key="6">
    <source>
        <dbReference type="ARBA" id="ARBA00022605"/>
    </source>
</evidence>
<dbReference type="InterPro" id="IPR038110">
    <property type="entry name" value="TD_ACT-like_sf"/>
</dbReference>
<evidence type="ECO:0000256" key="11">
    <source>
        <dbReference type="ARBA" id="ARBA00025527"/>
    </source>
</evidence>
<evidence type="ECO:0000256" key="9">
    <source>
        <dbReference type="ARBA" id="ARBA00023239"/>
    </source>
</evidence>
<dbReference type="EC" id="4.3.1.19" evidence="12"/>
<reference evidence="14 15" key="1">
    <citation type="journal article" date="2016" name="Front. Microbiol.">
        <title>Comprehensive Phylogenetic Analysis of Bovine Non-aureus Staphylococci Species Based on Whole-Genome Sequencing.</title>
        <authorList>
            <person name="Naushad S."/>
            <person name="Barkema H.W."/>
            <person name="Luby C."/>
            <person name="Condas L.A."/>
            <person name="Nobrega D.B."/>
            <person name="Carson D.A."/>
            <person name="De Buck J."/>
        </authorList>
    </citation>
    <scope>NUCLEOTIDE SEQUENCE [LARGE SCALE GENOMIC DNA]</scope>
    <source>
        <strain evidence="14 15">SNUC 2993</strain>
    </source>
</reference>
<keyword evidence="7 12" id="KW-0412">Isoleucine biosynthesis</keyword>
<evidence type="ECO:0000256" key="1">
    <source>
        <dbReference type="ARBA" id="ARBA00001274"/>
    </source>
</evidence>
<dbReference type="UniPathway" id="UPA00047">
    <property type="reaction ID" value="UER00054"/>
</dbReference>
<name>A0A2T4PYR3_STAWA</name>
<dbReference type="GO" id="GO:0009097">
    <property type="term" value="P:isoleucine biosynthetic process"/>
    <property type="evidence" value="ECO:0007669"/>
    <property type="project" value="UniProtKB-UniRule"/>
</dbReference>
<dbReference type="GO" id="GO:0003941">
    <property type="term" value="F:L-serine ammonia-lyase activity"/>
    <property type="evidence" value="ECO:0007669"/>
    <property type="project" value="TreeGrafter"/>
</dbReference>
<comment type="cofactor">
    <cofactor evidence="2 12">
        <name>pyridoxal 5'-phosphate</name>
        <dbReference type="ChEBI" id="CHEBI:597326"/>
    </cofactor>
</comment>
<comment type="caution">
    <text evidence="14">The sequence shown here is derived from an EMBL/GenBank/DDBJ whole genome shotgun (WGS) entry which is preliminary data.</text>
</comment>
<dbReference type="NCBIfam" id="NF006390">
    <property type="entry name" value="PRK08639.1"/>
    <property type="match status" value="1"/>
</dbReference>
<dbReference type="CDD" id="cd04907">
    <property type="entry name" value="ACT_ThrD-I_2"/>
    <property type="match status" value="1"/>
</dbReference>
<dbReference type="PROSITE" id="PS51672">
    <property type="entry name" value="ACT_LIKE"/>
    <property type="match status" value="1"/>
</dbReference>
<evidence type="ECO:0000256" key="8">
    <source>
        <dbReference type="ARBA" id="ARBA00022898"/>
    </source>
</evidence>
<dbReference type="NCBIfam" id="TIGR02079">
    <property type="entry name" value="THD1"/>
    <property type="match status" value="1"/>
</dbReference>
<dbReference type="EMBL" id="PZEV01000035">
    <property type="protein sequence ID" value="PTI50221.1"/>
    <property type="molecule type" value="Genomic_DNA"/>
</dbReference>
<dbReference type="InterPro" id="IPR036052">
    <property type="entry name" value="TrpB-like_PALP_sf"/>
</dbReference>
<dbReference type="Pfam" id="PF00291">
    <property type="entry name" value="PALP"/>
    <property type="match status" value="1"/>
</dbReference>
<dbReference type="InterPro" id="IPR000634">
    <property type="entry name" value="Ser/Thr_deHydtase_PyrdxlP-BS"/>
</dbReference>
<dbReference type="GO" id="GO:0004794">
    <property type="term" value="F:threonine deaminase activity"/>
    <property type="evidence" value="ECO:0007669"/>
    <property type="project" value="UniProtKB-UniRule"/>
</dbReference>
<dbReference type="PANTHER" id="PTHR48078:SF11">
    <property type="entry name" value="THREONINE DEHYDRATASE, MITOCHONDRIAL"/>
    <property type="match status" value="1"/>
</dbReference>
<evidence type="ECO:0000256" key="10">
    <source>
        <dbReference type="ARBA" id="ARBA00023304"/>
    </source>
</evidence>
<evidence type="ECO:0000256" key="4">
    <source>
        <dbReference type="ARBA" id="ARBA00010869"/>
    </source>
</evidence>
<dbReference type="GO" id="GO:0006565">
    <property type="term" value="P:L-serine catabolic process"/>
    <property type="evidence" value="ECO:0007669"/>
    <property type="project" value="TreeGrafter"/>
</dbReference>
<dbReference type="InterPro" id="IPR001721">
    <property type="entry name" value="TD_ACT-like"/>
</dbReference>
<dbReference type="Gene3D" id="3.40.1020.10">
    <property type="entry name" value="Biosynthetic Threonine Deaminase, Domain 3"/>
    <property type="match status" value="1"/>
</dbReference>
<gene>
    <name evidence="12" type="primary">ilvA</name>
    <name evidence="14" type="ORF">BU085_09840</name>
</gene>
<evidence type="ECO:0000313" key="15">
    <source>
        <dbReference type="Proteomes" id="UP000240717"/>
    </source>
</evidence>
<evidence type="ECO:0000256" key="5">
    <source>
        <dbReference type="ARBA" id="ARBA00011881"/>
    </source>
</evidence>
<dbReference type="SUPFAM" id="SSF55021">
    <property type="entry name" value="ACT-like"/>
    <property type="match status" value="1"/>
</dbReference>
<dbReference type="GO" id="GO:0030170">
    <property type="term" value="F:pyridoxal phosphate binding"/>
    <property type="evidence" value="ECO:0007669"/>
    <property type="project" value="InterPro"/>
</dbReference>
<evidence type="ECO:0000313" key="14">
    <source>
        <dbReference type="EMBL" id="PTI50221.1"/>
    </source>
</evidence>
<comment type="subunit">
    <text evidence="5 12">Homotetramer.</text>
</comment>
<protein>
    <recommendedName>
        <fullName evidence="12">L-threonine dehydratase</fullName>
        <ecNumber evidence="12">4.3.1.19</ecNumber>
    </recommendedName>
    <alternativeName>
        <fullName evidence="12">Threonine deaminase</fullName>
    </alternativeName>
</protein>
<dbReference type="Proteomes" id="UP000240717">
    <property type="component" value="Unassembled WGS sequence"/>
</dbReference>
<comment type="function">
    <text evidence="11 12">Catalyzes the anaerobic formation of alpha-ketobutyrate and ammonia from threonine in a two-step reaction. The first step involved a dehydration of threonine and a production of enamine intermediates (aminocrotonate), which tautomerizes to its imine form (iminobutyrate). Both intermediates are unstable and short-lived. The second step is the nonenzymatic hydrolysis of the enamine/imine intermediates to form 2-ketobutyrate and free ammonia. In the low water environment of the cell, the second step is accelerated by RidA.</text>
</comment>
<evidence type="ECO:0000256" key="7">
    <source>
        <dbReference type="ARBA" id="ARBA00022624"/>
    </source>
</evidence>
<evidence type="ECO:0000256" key="12">
    <source>
        <dbReference type="RuleBase" id="RU362012"/>
    </source>
</evidence>
<keyword evidence="8 12" id="KW-0663">Pyridoxal phosphate</keyword>
<dbReference type="InterPro" id="IPR011820">
    <property type="entry name" value="IlvA"/>
</dbReference>
<dbReference type="Pfam" id="PF00585">
    <property type="entry name" value="Thr_dehydrat_C"/>
    <property type="match status" value="1"/>
</dbReference>
<evidence type="ECO:0000259" key="13">
    <source>
        <dbReference type="PROSITE" id="PS51672"/>
    </source>
</evidence>
<comment type="pathway">
    <text evidence="3 12">Amino-acid biosynthesis; L-isoleucine biosynthesis; 2-oxobutanoate from L-threonine: step 1/1.</text>
</comment>
<dbReference type="PROSITE" id="PS00165">
    <property type="entry name" value="DEHYDRATASE_SER_THR"/>
    <property type="match status" value="1"/>
</dbReference>
<dbReference type="FunFam" id="3.40.50.1100:FF:000005">
    <property type="entry name" value="Threonine dehydratase catabolic"/>
    <property type="match status" value="1"/>
</dbReference>
<dbReference type="InterPro" id="IPR001926">
    <property type="entry name" value="TrpB-like_PALP"/>
</dbReference>
<dbReference type="AlphaFoldDB" id="A0A2T4PYR3"/>
<dbReference type="Gene3D" id="3.40.50.1100">
    <property type="match status" value="2"/>
</dbReference>
<keyword evidence="6 12" id="KW-0028">Amino-acid biosynthesis</keyword>
<comment type="catalytic activity">
    <reaction evidence="1 12">
        <text>L-threonine = 2-oxobutanoate + NH4(+)</text>
        <dbReference type="Rhea" id="RHEA:22108"/>
        <dbReference type="ChEBI" id="CHEBI:16763"/>
        <dbReference type="ChEBI" id="CHEBI:28938"/>
        <dbReference type="ChEBI" id="CHEBI:57926"/>
        <dbReference type="EC" id="4.3.1.19"/>
    </reaction>
</comment>
<dbReference type="InterPro" id="IPR050147">
    <property type="entry name" value="Ser/Thr_Dehydratase"/>
</dbReference>
<dbReference type="FunFam" id="3.40.1020.10:FF:000002">
    <property type="entry name" value="L-threonine dehydratase"/>
    <property type="match status" value="1"/>
</dbReference>